<dbReference type="Gramene" id="KCW67793">
    <property type="protein sequence ID" value="KCW67793"/>
    <property type="gene ID" value="EUGRSUZ_F01524"/>
</dbReference>
<accession>A0A059BNW0</accession>
<gene>
    <name evidence="1" type="ORF">EUGRSUZ_F01524</name>
</gene>
<dbReference type="InParanoid" id="A0A059BNW0"/>
<proteinExistence type="predicted"/>
<reference evidence="1" key="1">
    <citation type="submission" date="2013-07" db="EMBL/GenBank/DDBJ databases">
        <title>The genome of Eucalyptus grandis.</title>
        <authorList>
            <person name="Schmutz J."/>
            <person name="Hayes R."/>
            <person name="Myburg A."/>
            <person name="Tuskan G."/>
            <person name="Grattapaglia D."/>
            <person name="Rokhsar D.S."/>
        </authorList>
    </citation>
    <scope>NUCLEOTIDE SEQUENCE</scope>
    <source>
        <tissue evidence="1">Leaf extractions</tissue>
    </source>
</reference>
<name>A0A059BNW0_EUCGR</name>
<dbReference type="AlphaFoldDB" id="A0A059BNW0"/>
<evidence type="ECO:0000313" key="1">
    <source>
        <dbReference type="EMBL" id="KCW67793.1"/>
    </source>
</evidence>
<dbReference type="EMBL" id="KK198758">
    <property type="protein sequence ID" value="KCW67793.1"/>
    <property type="molecule type" value="Genomic_DNA"/>
</dbReference>
<sequence length="67" mass="7719">MQNACSIIPLHQLGRNFKEKKVITFNLAKKIHLYEDFLLLVGGTRILFPGFYGKERARVGQNINRTT</sequence>
<organism evidence="1">
    <name type="scientific">Eucalyptus grandis</name>
    <name type="common">Flooded gum</name>
    <dbReference type="NCBI Taxonomy" id="71139"/>
    <lineage>
        <taxon>Eukaryota</taxon>
        <taxon>Viridiplantae</taxon>
        <taxon>Streptophyta</taxon>
        <taxon>Embryophyta</taxon>
        <taxon>Tracheophyta</taxon>
        <taxon>Spermatophyta</taxon>
        <taxon>Magnoliopsida</taxon>
        <taxon>eudicotyledons</taxon>
        <taxon>Gunneridae</taxon>
        <taxon>Pentapetalae</taxon>
        <taxon>rosids</taxon>
        <taxon>malvids</taxon>
        <taxon>Myrtales</taxon>
        <taxon>Myrtaceae</taxon>
        <taxon>Myrtoideae</taxon>
        <taxon>Eucalypteae</taxon>
        <taxon>Eucalyptus</taxon>
    </lineage>
</organism>
<protein>
    <submittedName>
        <fullName evidence="1">Uncharacterized protein</fullName>
    </submittedName>
</protein>